<dbReference type="GO" id="GO:0051898">
    <property type="term" value="P:negative regulation of phosphatidylinositol 3-kinase/protein kinase B signal transduction"/>
    <property type="evidence" value="ECO:0007669"/>
    <property type="project" value="InterPro"/>
</dbReference>
<dbReference type="GO" id="GO:0031902">
    <property type="term" value="C:late endosome membrane"/>
    <property type="evidence" value="ECO:0007669"/>
    <property type="project" value="TreeGrafter"/>
</dbReference>
<dbReference type="PANTHER" id="PTHR13083">
    <property type="entry name" value="WD REPEAT-CONTAINING PROTEIN 91"/>
    <property type="match status" value="1"/>
</dbReference>
<feature type="domain" description="ARMC9 CTLH-like" evidence="5">
    <location>
        <begin position="50"/>
        <end position="168"/>
    </location>
</feature>
<evidence type="ECO:0000256" key="3">
    <source>
        <dbReference type="ARBA" id="ARBA00006128"/>
    </source>
</evidence>
<evidence type="ECO:0000256" key="2">
    <source>
        <dbReference type="ARBA" id="ARBA00004603"/>
    </source>
</evidence>
<organism evidence="6 7">
    <name type="scientific">Plakobranchus ocellatus</name>
    <dbReference type="NCBI Taxonomy" id="259542"/>
    <lineage>
        <taxon>Eukaryota</taxon>
        <taxon>Metazoa</taxon>
        <taxon>Spiralia</taxon>
        <taxon>Lophotrochozoa</taxon>
        <taxon>Mollusca</taxon>
        <taxon>Gastropoda</taxon>
        <taxon>Heterobranchia</taxon>
        <taxon>Euthyneura</taxon>
        <taxon>Panpulmonata</taxon>
        <taxon>Sacoglossa</taxon>
        <taxon>Placobranchoidea</taxon>
        <taxon>Plakobranchidae</taxon>
        <taxon>Plakobranchus</taxon>
    </lineage>
</organism>
<dbReference type="Pfam" id="PF23138">
    <property type="entry name" value="CTLH_Armc9"/>
    <property type="match status" value="1"/>
</dbReference>
<dbReference type="SMART" id="SM00667">
    <property type="entry name" value="LisH"/>
    <property type="match status" value="1"/>
</dbReference>
<evidence type="ECO:0000313" key="7">
    <source>
        <dbReference type="Proteomes" id="UP000735302"/>
    </source>
</evidence>
<dbReference type="InterPro" id="IPR039724">
    <property type="entry name" value="WDR91"/>
</dbReference>
<comment type="subcellular location">
    <subcellularLocation>
        <location evidence="1">Early endosome</location>
    </subcellularLocation>
    <subcellularLocation>
        <location evidence="2">Late endosome</location>
    </subcellularLocation>
</comment>
<gene>
    <name evidence="6" type="ORF">PoB_007672200</name>
</gene>
<dbReference type="AlphaFoldDB" id="A0AAV4E0V5"/>
<keyword evidence="7" id="KW-1185">Reference proteome</keyword>
<dbReference type="PANTHER" id="PTHR13083:SF3">
    <property type="entry name" value="WD REPEAT-CONTAINING PROTEIN 91"/>
    <property type="match status" value="1"/>
</dbReference>
<comment type="caution">
    <text evidence="6">The sequence shown here is derived from an EMBL/GenBank/DDBJ whole genome shotgun (WGS) entry which is preliminary data.</text>
</comment>
<name>A0AAV4E0V5_9GAST</name>
<protein>
    <submittedName>
        <fullName evidence="6">WD repeat-containing protein 91</fullName>
    </submittedName>
</protein>
<comment type="similarity">
    <text evidence="3">Belongs to the WD repeat WDR91 family.</text>
</comment>
<dbReference type="GO" id="GO:0031901">
    <property type="term" value="C:early endosome membrane"/>
    <property type="evidence" value="ECO:0007669"/>
    <property type="project" value="TreeGrafter"/>
</dbReference>
<evidence type="ECO:0000256" key="4">
    <source>
        <dbReference type="ARBA" id="ARBA00022753"/>
    </source>
</evidence>
<evidence type="ECO:0000256" key="1">
    <source>
        <dbReference type="ARBA" id="ARBA00004412"/>
    </source>
</evidence>
<sequence>MAASCEKLDQLVKDYLLFRGFTSTLKTLEQELKTDKDRGLRVDRMMEQIWSLLAVYDLQGLREYWKYLNQRLFLRLEQRYAPSIRKLESSLLKLYIVNAHQCGRQDKVLAFFEQMGAELQSNGDFKDWFSFPFIAAPADNPMFSLYFNKQWQDTLQLSLHNFLSVVLQAMHILFTLIRLSIVFC</sequence>
<proteinExistence type="inferred from homology"/>
<reference evidence="6 7" key="1">
    <citation type="journal article" date="2021" name="Elife">
        <title>Chloroplast acquisition without the gene transfer in kleptoplastic sea slugs, Plakobranchus ocellatus.</title>
        <authorList>
            <person name="Maeda T."/>
            <person name="Takahashi S."/>
            <person name="Yoshida T."/>
            <person name="Shimamura S."/>
            <person name="Takaki Y."/>
            <person name="Nagai Y."/>
            <person name="Toyoda A."/>
            <person name="Suzuki Y."/>
            <person name="Arimoto A."/>
            <person name="Ishii H."/>
            <person name="Satoh N."/>
            <person name="Nishiyama T."/>
            <person name="Hasebe M."/>
            <person name="Maruyama T."/>
            <person name="Minagawa J."/>
            <person name="Obokata J."/>
            <person name="Shigenobu S."/>
        </authorList>
    </citation>
    <scope>NUCLEOTIDE SEQUENCE [LARGE SCALE GENOMIC DNA]</scope>
</reference>
<keyword evidence="4" id="KW-0967">Endosome</keyword>
<dbReference type="PROSITE" id="PS50896">
    <property type="entry name" value="LISH"/>
    <property type="match status" value="1"/>
</dbReference>
<dbReference type="InterPro" id="IPR006594">
    <property type="entry name" value="LisH"/>
</dbReference>
<dbReference type="Proteomes" id="UP000735302">
    <property type="component" value="Unassembled WGS sequence"/>
</dbReference>
<dbReference type="GO" id="GO:0045022">
    <property type="term" value="P:early endosome to late endosome transport"/>
    <property type="evidence" value="ECO:0007669"/>
    <property type="project" value="InterPro"/>
</dbReference>
<dbReference type="EMBL" id="BLXT01008590">
    <property type="protein sequence ID" value="GFO50217.1"/>
    <property type="molecule type" value="Genomic_DNA"/>
</dbReference>
<evidence type="ECO:0000313" key="6">
    <source>
        <dbReference type="EMBL" id="GFO50217.1"/>
    </source>
</evidence>
<dbReference type="InterPro" id="IPR056327">
    <property type="entry name" value="ARMC9_CTLH-like_dom"/>
</dbReference>
<evidence type="ECO:0000259" key="5">
    <source>
        <dbReference type="Pfam" id="PF23138"/>
    </source>
</evidence>
<accession>A0AAV4E0V5</accession>
<dbReference type="GO" id="GO:0141039">
    <property type="term" value="F:phosphatidylinositol 3-kinase inhibitor activity"/>
    <property type="evidence" value="ECO:0007669"/>
    <property type="project" value="InterPro"/>
</dbReference>